<accession>W1P4J2</accession>
<dbReference type="HOGENOM" id="CLU_1706649_0_0_1"/>
<evidence type="ECO:0000313" key="6">
    <source>
        <dbReference type="Proteomes" id="UP000017836"/>
    </source>
</evidence>
<dbReference type="Gramene" id="ERN02506">
    <property type="protein sequence ID" value="ERN02506"/>
    <property type="gene ID" value="AMTR_s00083p00039080"/>
</dbReference>
<name>W1P4J2_AMBTC</name>
<dbReference type="GO" id="GO:0005634">
    <property type="term" value="C:nucleus"/>
    <property type="evidence" value="ECO:0007669"/>
    <property type="project" value="UniProtKB-SubCell"/>
</dbReference>
<reference evidence="6" key="1">
    <citation type="journal article" date="2013" name="Science">
        <title>The Amborella genome and the evolution of flowering plants.</title>
        <authorList>
            <consortium name="Amborella Genome Project"/>
        </authorList>
    </citation>
    <scope>NUCLEOTIDE SEQUENCE [LARGE SCALE GENOMIC DNA]</scope>
</reference>
<dbReference type="STRING" id="13333.W1P4J2"/>
<organism evidence="5 6">
    <name type="scientific">Amborella trichopoda</name>
    <dbReference type="NCBI Taxonomy" id="13333"/>
    <lineage>
        <taxon>Eukaryota</taxon>
        <taxon>Viridiplantae</taxon>
        <taxon>Streptophyta</taxon>
        <taxon>Embryophyta</taxon>
        <taxon>Tracheophyta</taxon>
        <taxon>Spermatophyta</taxon>
        <taxon>Magnoliopsida</taxon>
        <taxon>Amborellales</taxon>
        <taxon>Amborellaceae</taxon>
        <taxon>Amborella</taxon>
    </lineage>
</organism>
<comment type="subcellular location">
    <subcellularLocation>
        <location evidence="1">Nucleus</location>
    </subcellularLocation>
</comment>
<evidence type="ECO:0000256" key="4">
    <source>
        <dbReference type="ARBA" id="ARBA00025806"/>
    </source>
</evidence>
<evidence type="ECO:0000313" key="5">
    <source>
        <dbReference type="EMBL" id="ERN02506.1"/>
    </source>
</evidence>
<proteinExistence type="inferred from homology"/>
<protein>
    <submittedName>
        <fullName evidence="5">Uncharacterized protein</fullName>
    </submittedName>
</protein>
<dbReference type="InterPro" id="IPR024861">
    <property type="entry name" value="Donson"/>
</dbReference>
<sequence>MLISLYPFAILKLSKLQVKTYLNSLILRRKVPGRSFLNSLACIDVPVLYSPKPFKNASLFVLEVKCKQIKRAAAILEASKGRFSEENADELSSGVCYNIEINDTVIPPWVVHHIFEVMSSEGRNFEASCYLNQANGSLHFLMLILKTPGFKWSS</sequence>
<dbReference type="EMBL" id="KI394526">
    <property type="protein sequence ID" value="ERN02506.1"/>
    <property type="molecule type" value="Genomic_DNA"/>
</dbReference>
<dbReference type="Proteomes" id="UP000017836">
    <property type="component" value="Unassembled WGS sequence"/>
</dbReference>
<gene>
    <name evidence="5" type="ORF">AMTR_s00083p00039080</name>
</gene>
<dbReference type="PANTHER" id="PTHR12972">
    <property type="entry name" value="DOWNSTREAM NEIGHBOR OF SON"/>
    <property type="match status" value="1"/>
</dbReference>
<evidence type="ECO:0000256" key="1">
    <source>
        <dbReference type="ARBA" id="ARBA00004123"/>
    </source>
</evidence>
<keyword evidence="3" id="KW-0539">Nucleus</keyword>
<dbReference type="PANTHER" id="PTHR12972:SF0">
    <property type="entry name" value="PROTEIN DOWNSTREAM NEIGHBOR OF SON"/>
    <property type="match status" value="1"/>
</dbReference>
<comment type="similarity">
    <text evidence="4">Belongs to the DONSON family.</text>
</comment>
<evidence type="ECO:0000256" key="3">
    <source>
        <dbReference type="ARBA" id="ARBA00023242"/>
    </source>
</evidence>
<evidence type="ECO:0000256" key="2">
    <source>
        <dbReference type="ARBA" id="ARBA00022473"/>
    </source>
</evidence>
<keyword evidence="6" id="KW-1185">Reference proteome</keyword>
<keyword evidence="2" id="KW-0217">Developmental protein</keyword>
<dbReference type="AlphaFoldDB" id="W1P4J2"/>